<gene>
    <name evidence="8" type="primary">apgM</name>
    <name evidence="8" type="ORF">IAC13_07545</name>
</gene>
<dbReference type="GO" id="GO:0046872">
    <property type="term" value="F:metal ion binding"/>
    <property type="evidence" value="ECO:0007669"/>
    <property type="project" value="InterPro"/>
</dbReference>
<evidence type="ECO:0000313" key="8">
    <source>
        <dbReference type="EMBL" id="MBO8463767.1"/>
    </source>
</evidence>
<dbReference type="Pfam" id="PF01676">
    <property type="entry name" value="Metalloenzyme"/>
    <property type="match status" value="1"/>
</dbReference>
<dbReference type="EMBL" id="JADIML010000208">
    <property type="protein sequence ID" value="MBO8463767.1"/>
    <property type="molecule type" value="Genomic_DNA"/>
</dbReference>
<sequence>MKYMMIIADGMADERLLELHGKTPLCYASTKTLDRLARRSEIGFVRTVPSGMQAGSDVAGLTILGYDPLKYYTGRAPIELLGLVPQKQENFCLGKGDYAYRMNLVTLSEEEPFEKKRMLDHTAGQISTKESKEIIKNMQNLFDRMAYQYYTETSYRHLLVGRQMGIEGLIPPHDILEKTIEPYLPKEKKLRLFMEESYRILNDCSINEERRKQGKRPANSIWVWGGGEELQLENFFTKYEKRGAMISAVAVFRGIANGSGMTNLTVQGATGTVDTNYGEKAKRAIEALLYAPYDFVCLHVEAPDEASHRGDLQGKIHAIEQIDQKIIQPIVEAVEKSEEEIRILILPDHYTFVRTKVHGNLPVPYLLYDSRRSIGSFLAYNEVQADSGNVISNGIRLIEKLFSE</sequence>
<evidence type="ECO:0000256" key="5">
    <source>
        <dbReference type="ARBA" id="ARBA00023152"/>
    </source>
</evidence>
<comment type="catalytic activity">
    <reaction evidence="1">
        <text>(2R)-2-phosphoglycerate = (2R)-3-phosphoglycerate</text>
        <dbReference type="Rhea" id="RHEA:15901"/>
        <dbReference type="ChEBI" id="CHEBI:58272"/>
        <dbReference type="ChEBI" id="CHEBI:58289"/>
        <dbReference type="EC" id="5.4.2.12"/>
    </reaction>
</comment>
<evidence type="ECO:0000256" key="3">
    <source>
        <dbReference type="ARBA" id="ARBA00004921"/>
    </source>
</evidence>
<reference evidence="8" key="2">
    <citation type="journal article" date="2021" name="PeerJ">
        <title>Extensive microbial diversity within the chicken gut microbiome revealed by metagenomics and culture.</title>
        <authorList>
            <person name="Gilroy R."/>
            <person name="Ravi A."/>
            <person name="Getino M."/>
            <person name="Pursley I."/>
            <person name="Horton D.L."/>
            <person name="Alikhan N.F."/>
            <person name="Baker D."/>
            <person name="Gharbi K."/>
            <person name="Hall N."/>
            <person name="Watson M."/>
            <person name="Adriaenssens E.M."/>
            <person name="Foster-Nyarko E."/>
            <person name="Jarju S."/>
            <person name="Secka A."/>
            <person name="Antonio M."/>
            <person name="Oren A."/>
            <person name="Chaudhuri R.R."/>
            <person name="La Ragione R."/>
            <person name="Hildebrand F."/>
            <person name="Pallen M.J."/>
        </authorList>
    </citation>
    <scope>NUCLEOTIDE SEQUENCE</scope>
    <source>
        <strain evidence="8">E3-2379</strain>
    </source>
</reference>
<dbReference type="InterPro" id="IPR004456">
    <property type="entry name" value="Pglycerate_mutase_ApgM"/>
</dbReference>
<organism evidence="8 9">
    <name type="scientific">Candidatus Scybalomonas excrementavium</name>
    <dbReference type="NCBI Taxonomy" id="2840943"/>
    <lineage>
        <taxon>Bacteria</taxon>
        <taxon>Bacillati</taxon>
        <taxon>Bacillota</taxon>
        <taxon>Clostridia</taxon>
        <taxon>Lachnospirales</taxon>
        <taxon>Lachnospiraceae</taxon>
        <taxon>Lachnospiraceae incertae sedis</taxon>
        <taxon>Candidatus Scybalomonas</taxon>
    </lineage>
</organism>
<dbReference type="GO" id="GO:0006096">
    <property type="term" value="P:glycolytic process"/>
    <property type="evidence" value="ECO:0007669"/>
    <property type="project" value="UniProtKB-KW"/>
</dbReference>
<dbReference type="InterPro" id="IPR006124">
    <property type="entry name" value="Metalloenzyme"/>
</dbReference>
<evidence type="ECO:0000313" key="9">
    <source>
        <dbReference type="Proteomes" id="UP000823618"/>
    </source>
</evidence>
<comment type="similarity">
    <text evidence="4">Belongs to the BPG-independent phosphoglycerate mutase family. A-PGAM subfamily.</text>
</comment>
<dbReference type="InterPro" id="IPR017850">
    <property type="entry name" value="Alkaline_phosphatase_core_sf"/>
</dbReference>
<dbReference type="GO" id="GO:0004619">
    <property type="term" value="F:phosphoglycerate mutase activity"/>
    <property type="evidence" value="ECO:0007669"/>
    <property type="project" value="UniProtKB-EC"/>
</dbReference>
<dbReference type="PANTHER" id="PTHR31209">
    <property type="entry name" value="COFACTOR-INDEPENDENT PHOSPHOGLYCERATE MUTASE"/>
    <property type="match status" value="1"/>
</dbReference>
<evidence type="ECO:0000259" key="7">
    <source>
        <dbReference type="Pfam" id="PF01676"/>
    </source>
</evidence>
<dbReference type="Proteomes" id="UP000823618">
    <property type="component" value="Unassembled WGS sequence"/>
</dbReference>
<evidence type="ECO:0000256" key="6">
    <source>
        <dbReference type="ARBA" id="ARBA00023235"/>
    </source>
</evidence>
<dbReference type="PIRSF" id="PIRSF006392">
    <property type="entry name" value="IPGAM_arch"/>
    <property type="match status" value="1"/>
</dbReference>
<proteinExistence type="inferred from homology"/>
<name>A0A9D9I1C8_9FIRM</name>
<comment type="function">
    <text evidence="2">Catalyzes the interconversion of 2-phosphoglycerate and 3-phosphoglycerate.</text>
</comment>
<accession>A0A9D9I1C8</accession>
<comment type="caution">
    <text evidence="8">The sequence shown here is derived from an EMBL/GenBank/DDBJ whole genome shotgun (WGS) entry which is preliminary data.</text>
</comment>
<dbReference type="AlphaFoldDB" id="A0A9D9I1C8"/>
<comment type="pathway">
    <text evidence="3">Carbohydrate degradation.</text>
</comment>
<dbReference type="Gene3D" id="3.40.720.10">
    <property type="entry name" value="Alkaline Phosphatase, subunit A"/>
    <property type="match status" value="2"/>
</dbReference>
<keyword evidence="5" id="KW-0324">Glycolysis</keyword>
<evidence type="ECO:0000256" key="2">
    <source>
        <dbReference type="ARBA" id="ARBA00002315"/>
    </source>
</evidence>
<protein>
    <submittedName>
        <fullName evidence="8">2,3-bisphosphoglycerate-independent phosphoglycerate mutase</fullName>
        <ecNumber evidence="8">5.4.2.12</ecNumber>
    </submittedName>
</protein>
<dbReference type="SUPFAM" id="SSF53649">
    <property type="entry name" value="Alkaline phosphatase-like"/>
    <property type="match status" value="1"/>
</dbReference>
<feature type="domain" description="Metalloenzyme" evidence="7">
    <location>
        <begin position="1"/>
        <end position="382"/>
    </location>
</feature>
<keyword evidence="6 8" id="KW-0413">Isomerase</keyword>
<reference evidence="8" key="1">
    <citation type="submission" date="2020-10" db="EMBL/GenBank/DDBJ databases">
        <authorList>
            <person name="Gilroy R."/>
        </authorList>
    </citation>
    <scope>NUCLEOTIDE SEQUENCE</scope>
    <source>
        <strain evidence="8">E3-2379</strain>
    </source>
</reference>
<dbReference type="Pfam" id="PF10143">
    <property type="entry name" value="PhosphMutase"/>
    <property type="match status" value="1"/>
</dbReference>
<evidence type="ECO:0000256" key="4">
    <source>
        <dbReference type="ARBA" id="ARBA00005524"/>
    </source>
</evidence>
<dbReference type="EC" id="5.4.2.12" evidence="8"/>
<dbReference type="NCBIfam" id="TIGR00306">
    <property type="entry name" value="apgM"/>
    <property type="match status" value="1"/>
</dbReference>
<dbReference type="CDD" id="cd16011">
    <property type="entry name" value="iPGM_like"/>
    <property type="match status" value="1"/>
</dbReference>
<evidence type="ECO:0000256" key="1">
    <source>
        <dbReference type="ARBA" id="ARBA00000370"/>
    </source>
</evidence>
<dbReference type="PANTHER" id="PTHR31209:SF4">
    <property type="entry name" value="2,3-BISPHOSPHOGLYCERATE-INDEPENDENT PHOSPHOGLYCERATE MUTASE"/>
    <property type="match status" value="1"/>
</dbReference>